<feature type="region of interest" description="Disordered" evidence="1">
    <location>
        <begin position="56"/>
        <end position="75"/>
    </location>
</feature>
<protein>
    <submittedName>
        <fullName evidence="2">Uncharacterized protein</fullName>
    </submittedName>
</protein>
<dbReference type="EMBL" id="JARBDR010000657">
    <property type="protein sequence ID" value="KAJ8309438.1"/>
    <property type="molecule type" value="Genomic_DNA"/>
</dbReference>
<comment type="caution">
    <text evidence="2">The sequence shown here is derived from an EMBL/GenBank/DDBJ whole genome shotgun (WGS) entry which is preliminary data.</text>
</comment>
<gene>
    <name evidence="2" type="ORF">KUTeg_014312</name>
</gene>
<organism evidence="2 3">
    <name type="scientific">Tegillarca granosa</name>
    <name type="common">Malaysian cockle</name>
    <name type="synonym">Anadara granosa</name>
    <dbReference type="NCBI Taxonomy" id="220873"/>
    <lineage>
        <taxon>Eukaryota</taxon>
        <taxon>Metazoa</taxon>
        <taxon>Spiralia</taxon>
        <taxon>Lophotrochozoa</taxon>
        <taxon>Mollusca</taxon>
        <taxon>Bivalvia</taxon>
        <taxon>Autobranchia</taxon>
        <taxon>Pteriomorphia</taxon>
        <taxon>Arcoida</taxon>
        <taxon>Arcoidea</taxon>
        <taxon>Arcidae</taxon>
        <taxon>Tegillarca</taxon>
    </lineage>
</organism>
<feature type="region of interest" description="Disordered" evidence="1">
    <location>
        <begin position="113"/>
        <end position="144"/>
    </location>
</feature>
<feature type="compositionally biased region" description="Basic and acidic residues" evidence="1">
    <location>
        <begin position="56"/>
        <end position="72"/>
    </location>
</feature>
<feature type="region of interest" description="Disordered" evidence="1">
    <location>
        <begin position="483"/>
        <end position="550"/>
    </location>
</feature>
<feature type="compositionally biased region" description="Polar residues" evidence="1">
    <location>
        <begin position="428"/>
        <end position="437"/>
    </location>
</feature>
<keyword evidence="3" id="KW-1185">Reference proteome</keyword>
<feature type="compositionally biased region" description="Basic and acidic residues" evidence="1">
    <location>
        <begin position="391"/>
        <end position="401"/>
    </location>
</feature>
<feature type="compositionally biased region" description="Polar residues" evidence="1">
    <location>
        <begin position="28"/>
        <end position="46"/>
    </location>
</feature>
<accession>A0ABQ9EWB3</accession>
<feature type="region of interest" description="Disordered" evidence="1">
    <location>
        <begin position="391"/>
        <end position="443"/>
    </location>
</feature>
<dbReference type="Proteomes" id="UP001217089">
    <property type="component" value="Unassembled WGS sequence"/>
</dbReference>
<feature type="compositionally biased region" description="Polar residues" evidence="1">
    <location>
        <begin position="515"/>
        <end position="540"/>
    </location>
</feature>
<feature type="compositionally biased region" description="Low complexity" evidence="1">
    <location>
        <begin position="119"/>
        <end position="132"/>
    </location>
</feature>
<name>A0ABQ9EWB3_TEGGR</name>
<proteinExistence type="predicted"/>
<feature type="compositionally biased region" description="Polar residues" evidence="1">
    <location>
        <begin position="1"/>
        <end position="21"/>
    </location>
</feature>
<sequence>MKPETKNNFSKSKLNGDLQTSVERDKLQTSFDGSITPKSGQGQSIELSEVTVHNVDDIKNENRNGESGKDLVPKVTVNVINEETPTTLEKEQDNKVELSSTAVEFAELFDKLNEQDNNSSVSSADESLSSPSTPRHMPPPDDVLEEDVISPVSVSSAESMPNTQHEITEEFITPMKKDRKIDISTNKIEFSPVERVEPEELADSPRDTSRTLVDYSLSDMESTLRPPTPETAPPIEEDMIMPTVVKKGEMTAPFPEMEILPDTALNRQDNSNSASSSEDESQITQIENTSAEIEKDWTEMALNLKSKMDLFSTPYPSRNTKESTSGMSYNISLDELNDIEARLRSEIKEKKVETPKKGGIGFEVRDDVTSDRLNEATEKTISKYRASSFKEDLRKAGKDSNDNPLDWSGKRLVRSGSFSDIPQDDSVNDWTDPNVVNESDEHVKLQTSLSSDFTSDANSNFLAKKPLTKATLFKARDNLADLSDNSDSFSAVSDPSSGSSSPPPPYIANGEDNRIITSPETTPVKSPFTLSEKQTNTKISTDNEDSDMKINTDIIPTVTTKYEGSGAYTVTVNRQQEDDTDC</sequence>
<feature type="region of interest" description="Disordered" evidence="1">
    <location>
        <begin position="260"/>
        <end position="292"/>
    </location>
</feature>
<evidence type="ECO:0000313" key="3">
    <source>
        <dbReference type="Proteomes" id="UP001217089"/>
    </source>
</evidence>
<feature type="region of interest" description="Disordered" evidence="1">
    <location>
        <begin position="1"/>
        <end position="48"/>
    </location>
</feature>
<reference evidence="2 3" key="1">
    <citation type="submission" date="2022-12" db="EMBL/GenBank/DDBJ databases">
        <title>Chromosome-level genome of Tegillarca granosa.</title>
        <authorList>
            <person name="Kim J."/>
        </authorList>
    </citation>
    <scope>NUCLEOTIDE SEQUENCE [LARGE SCALE GENOMIC DNA]</scope>
    <source>
        <strain evidence="2">Teg-2019</strain>
        <tissue evidence="2">Adductor muscle</tissue>
    </source>
</reference>
<feature type="region of interest" description="Disordered" evidence="1">
    <location>
        <begin position="216"/>
        <end position="237"/>
    </location>
</feature>
<evidence type="ECO:0000256" key="1">
    <source>
        <dbReference type="SAM" id="MobiDB-lite"/>
    </source>
</evidence>
<evidence type="ECO:0000313" key="2">
    <source>
        <dbReference type="EMBL" id="KAJ8309438.1"/>
    </source>
</evidence>
<feature type="compositionally biased region" description="Low complexity" evidence="1">
    <location>
        <begin position="483"/>
        <end position="500"/>
    </location>
</feature>